<dbReference type="AlphaFoldDB" id="A0A1I7TVE9"/>
<reference evidence="2" key="1">
    <citation type="submission" date="2016-11" db="UniProtKB">
        <authorList>
            <consortium name="WormBaseParasite"/>
        </authorList>
    </citation>
    <scope>IDENTIFICATION</scope>
</reference>
<organism evidence="1 2">
    <name type="scientific">Caenorhabditis tropicalis</name>
    <dbReference type="NCBI Taxonomy" id="1561998"/>
    <lineage>
        <taxon>Eukaryota</taxon>
        <taxon>Metazoa</taxon>
        <taxon>Ecdysozoa</taxon>
        <taxon>Nematoda</taxon>
        <taxon>Chromadorea</taxon>
        <taxon>Rhabditida</taxon>
        <taxon>Rhabditina</taxon>
        <taxon>Rhabditomorpha</taxon>
        <taxon>Rhabditoidea</taxon>
        <taxon>Rhabditidae</taxon>
        <taxon>Peloderinae</taxon>
        <taxon>Caenorhabditis</taxon>
    </lineage>
</organism>
<protein>
    <submittedName>
        <fullName evidence="2">Surface glycoprotein</fullName>
    </submittedName>
</protein>
<evidence type="ECO:0000313" key="2">
    <source>
        <dbReference type="WBParaSite" id="Csp11.Scaffold629.g12180.t1"/>
    </source>
</evidence>
<accession>A0A1I7TVE9</accession>
<dbReference type="STRING" id="1561998.A0A1I7TVE9"/>
<keyword evidence="1" id="KW-1185">Reference proteome</keyword>
<evidence type="ECO:0000313" key="1">
    <source>
        <dbReference type="Proteomes" id="UP000095282"/>
    </source>
</evidence>
<dbReference type="Proteomes" id="UP000095282">
    <property type="component" value="Unplaced"/>
</dbReference>
<name>A0A1I7TVE9_9PELO</name>
<dbReference type="eggNOG" id="ENOG502QQEE">
    <property type="taxonomic scope" value="Eukaryota"/>
</dbReference>
<dbReference type="WBParaSite" id="Csp11.Scaffold629.g12180.t1">
    <property type="protein sequence ID" value="Csp11.Scaffold629.g12180.t1"/>
    <property type="gene ID" value="Csp11.Scaffold629.g12180"/>
</dbReference>
<sequence>MPTVMTKEINVESLSRIGFDMTLGMDVTKNMDFTLYCGGNQSHYNIKGWKNPTKKYGTVKLVSPIGEFGYNGYSYYDTPRYAVFTEKGPHSATSCRKIGSHYMCVSPTNNCTMKNYKECPLKYNQTPQGVFSMDLGDATVISTIHHMFTAKVTYTALVAMVAAVE</sequence>
<proteinExistence type="predicted"/>